<name>A0A399NYY7_9MICO</name>
<evidence type="ECO:0008006" key="3">
    <source>
        <dbReference type="Google" id="ProtNLM"/>
    </source>
</evidence>
<sequence>MISTLRIDHHAPHKADLIRVLITALAPLSDQPDVRTWWLHRHWKLGPHLLVLVETVSDPLPDTVSLIERAAGAAVRACPSDNPVDPEQWILTSVALGRAELVEGPYGPVRPDNTISWVTDGALDTFIRDEAALEVKGRLTAAGLPVLADASARGEDARTSALIGMMTLATAYPDGGMTRGYLAFLSHWKEFLHWLPAGADIESSWAAAYDEQKDFLDALLRDVATPDDRPGAEAQQWRGWAQEAHDPARDLARRGLVLPYPHADRFDLAKGMGDDLGRRWGGDDDRSYSDFHVQFRKLDFTRLGDSDAFSAYRFTINCFFDLVTLMDVSPLERYALAYFLTRAVEDQTETTWSDIVARGVARQALDPDAHPTLPWRGR</sequence>
<evidence type="ECO:0000313" key="1">
    <source>
        <dbReference type="EMBL" id="RII99087.1"/>
    </source>
</evidence>
<accession>A0A399NYY7</accession>
<dbReference type="Proteomes" id="UP000266298">
    <property type="component" value="Unassembled WGS sequence"/>
</dbReference>
<dbReference type="AlphaFoldDB" id="A0A399NYY7"/>
<comment type="caution">
    <text evidence="1">The sequence shown here is derived from an EMBL/GenBank/DDBJ whole genome shotgun (WGS) entry which is preliminary data.</text>
</comment>
<organism evidence="1 2">
    <name type="scientific">Clavibacter michiganensis</name>
    <dbReference type="NCBI Taxonomy" id="28447"/>
    <lineage>
        <taxon>Bacteria</taxon>
        <taxon>Bacillati</taxon>
        <taxon>Actinomycetota</taxon>
        <taxon>Actinomycetes</taxon>
        <taxon>Micrococcales</taxon>
        <taxon>Microbacteriaceae</taxon>
        <taxon>Clavibacter</taxon>
    </lineage>
</organism>
<protein>
    <recommendedName>
        <fullName evidence="3">Thiopeptide-type bacteriocin biosynthesis domain-containing protein</fullName>
    </recommendedName>
</protein>
<gene>
    <name evidence="1" type="ORF">DZF96_00145</name>
</gene>
<proteinExistence type="predicted"/>
<dbReference type="EMBL" id="QWEC01000001">
    <property type="protein sequence ID" value="RII99087.1"/>
    <property type="molecule type" value="Genomic_DNA"/>
</dbReference>
<evidence type="ECO:0000313" key="2">
    <source>
        <dbReference type="Proteomes" id="UP000266298"/>
    </source>
</evidence>
<reference evidence="1 2" key="1">
    <citation type="submission" date="2018-08" db="EMBL/GenBank/DDBJ databases">
        <title>Genome Sequence of Clavibacter michiganensis Subspecies type strains, and the Atypical Peach-Colored Strains Isolated from Tomato.</title>
        <authorList>
            <person name="Osdaghi E."/>
            <person name="Portier P."/>
            <person name="Briand M."/>
            <person name="Jacques M.-A."/>
        </authorList>
    </citation>
    <scope>NUCLEOTIDE SEQUENCE [LARGE SCALE GENOMIC DNA]</scope>
    <source>
        <strain evidence="1 2">CFBP 7493</strain>
    </source>
</reference>